<reference evidence="3" key="1">
    <citation type="submission" date="2021-02" db="EMBL/GenBank/DDBJ databases">
        <title>Leucobacter sp. CX169.</title>
        <authorList>
            <person name="Cheng Y."/>
        </authorList>
    </citation>
    <scope>NUCLEOTIDE SEQUENCE [LARGE SCALE GENOMIC DNA]</scope>
    <source>
        <strain evidence="3">JY899</strain>
    </source>
</reference>
<evidence type="ECO:0000256" key="1">
    <source>
        <dbReference type="SAM" id="Phobius"/>
    </source>
</evidence>
<comment type="caution">
    <text evidence="2">The sequence shown here is derived from an EMBL/GenBank/DDBJ whole genome shotgun (WGS) entry which is preliminary data.</text>
</comment>
<keyword evidence="3" id="KW-1185">Reference proteome</keyword>
<keyword evidence="1" id="KW-1133">Transmembrane helix</keyword>
<keyword evidence="1" id="KW-0812">Transmembrane</keyword>
<name>A0ABS2THL5_9ACTO</name>
<gene>
    <name evidence="2" type="ORF">JVW63_10660</name>
</gene>
<dbReference type="Proteomes" id="UP000705983">
    <property type="component" value="Unassembled WGS sequence"/>
</dbReference>
<sequence>MPPKKRKKWPIAIGVIGLAAAAVGGAWLIADRSRTDFEEIAQECENTLDYDTLLALTGGYEYMREALDVAYSEWQDILEEMSNVPRFVTVASDVSSIKIDDSDFGSIDSIDFLWGTSGSQRERLETFVTGWNGARDIAIIAAVSCVHDQLDIPDSVESRMMSTRALDGTQEATHAGIRMTWNYHPSSGLGVIYERE</sequence>
<evidence type="ECO:0000313" key="2">
    <source>
        <dbReference type="EMBL" id="MBM9434154.1"/>
    </source>
</evidence>
<accession>A0ABS2THL5</accession>
<evidence type="ECO:0000313" key="3">
    <source>
        <dbReference type="Proteomes" id="UP000705983"/>
    </source>
</evidence>
<feature type="transmembrane region" description="Helical" evidence="1">
    <location>
        <begin position="12"/>
        <end position="30"/>
    </location>
</feature>
<proteinExistence type="predicted"/>
<protein>
    <submittedName>
        <fullName evidence="2">Uncharacterized protein</fullName>
    </submittedName>
</protein>
<dbReference type="RefSeq" id="WP_182169391.1">
    <property type="nucleotide sequence ID" value="NZ_CP059676.1"/>
</dbReference>
<keyword evidence="1" id="KW-0472">Membrane</keyword>
<organism evidence="2 3">
    <name type="scientific">Flaviflexus equikiangi</name>
    <dbReference type="NCBI Taxonomy" id="2758573"/>
    <lineage>
        <taxon>Bacteria</taxon>
        <taxon>Bacillati</taxon>
        <taxon>Actinomycetota</taxon>
        <taxon>Actinomycetes</taxon>
        <taxon>Actinomycetales</taxon>
        <taxon>Actinomycetaceae</taxon>
        <taxon>Flaviflexus</taxon>
    </lineage>
</organism>
<dbReference type="EMBL" id="JAFFJS010000007">
    <property type="protein sequence ID" value="MBM9434154.1"/>
    <property type="molecule type" value="Genomic_DNA"/>
</dbReference>